<dbReference type="InterPro" id="IPR025510">
    <property type="entry name" value="DUF4397"/>
</dbReference>
<dbReference type="EMBL" id="FNBN01000003">
    <property type="protein sequence ID" value="SDG04956.1"/>
    <property type="molecule type" value="Genomic_DNA"/>
</dbReference>
<feature type="domain" description="DUF4397" evidence="1">
    <location>
        <begin position="31"/>
        <end position="151"/>
    </location>
</feature>
<dbReference type="STRING" id="104663.SAMN04488121_103289"/>
<evidence type="ECO:0000313" key="2">
    <source>
        <dbReference type="EMBL" id="SDG04956.1"/>
    </source>
</evidence>
<name>A0A1G7R2E6_CHIFI</name>
<gene>
    <name evidence="2" type="ORF">SAMN04488121_103289</name>
</gene>
<dbReference type="RefSeq" id="WP_089832713.1">
    <property type="nucleotide sequence ID" value="NZ_FNBN01000003.1"/>
</dbReference>
<proteinExistence type="predicted"/>
<organism evidence="2 3">
    <name type="scientific">Chitinophaga filiformis</name>
    <name type="common">Myxococcus filiformis</name>
    <name type="synonym">Flexibacter filiformis</name>
    <dbReference type="NCBI Taxonomy" id="104663"/>
    <lineage>
        <taxon>Bacteria</taxon>
        <taxon>Pseudomonadati</taxon>
        <taxon>Bacteroidota</taxon>
        <taxon>Chitinophagia</taxon>
        <taxon>Chitinophagales</taxon>
        <taxon>Chitinophagaceae</taxon>
        <taxon>Chitinophaga</taxon>
    </lineage>
</organism>
<protein>
    <recommendedName>
        <fullName evidence="1">DUF4397 domain-containing protein</fullName>
    </recommendedName>
</protein>
<accession>A0A1G7R2E6</accession>
<dbReference type="PROSITE" id="PS51257">
    <property type="entry name" value="PROKAR_LIPOPROTEIN"/>
    <property type="match status" value="1"/>
</dbReference>
<dbReference type="Pfam" id="PF14344">
    <property type="entry name" value="DUF4397"/>
    <property type="match status" value="1"/>
</dbReference>
<dbReference type="OrthoDB" id="751045at2"/>
<sequence>MKYYVLFIAFATSFLSSCKKEDVDISGYTATVTLVNAIASYNTDIKMNFTGKNFIFANSKSLNYFYSDGKYSYGTLTFGLPVGKVPLSIALANDTTKLIFNQAVTFAPGDVYSLFMHGYPDNVSGLLVKDEIPVRTDSTTGVRFVNLSPNSNGFRINISGEPIGSAVDNLPYKGVSDFISFPAQSSNQEYFIEVYDAVTDELLTVFYYYDIARLKNITLVIRGLVYDGPELELVRINHY</sequence>
<reference evidence="2 3" key="1">
    <citation type="submission" date="2016-10" db="EMBL/GenBank/DDBJ databases">
        <authorList>
            <person name="de Groot N.N."/>
        </authorList>
    </citation>
    <scope>NUCLEOTIDE SEQUENCE [LARGE SCALE GENOMIC DNA]</scope>
    <source>
        <strain evidence="2 3">DSM 527</strain>
    </source>
</reference>
<dbReference type="AlphaFoldDB" id="A0A1G7R2E6"/>
<dbReference type="Proteomes" id="UP000199045">
    <property type="component" value="Unassembled WGS sequence"/>
</dbReference>
<evidence type="ECO:0000313" key="3">
    <source>
        <dbReference type="Proteomes" id="UP000199045"/>
    </source>
</evidence>
<evidence type="ECO:0000259" key="1">
    <source>
        <dbReference type="Pfam" id="PF14344"/>
    </source>
</evidence>